<reference evidence="2 3" key="1">
    <citation type="journal article" date="2019" name="Int. J. Syst. Evol. Microbiol.">
        <title>The Global Catalogue of Microorganisms (GCM) 10K type strain sequencing project: providing services to taxonomists for standard genome sequencing and annotation.</title>
        <authorList>
            <consortium name="The Broad Institute Genomics Platform"/>
            <consortium name="The Broad Institute Genome Sequencing Center for Infectious Disease"/>
            <person name="Wu L."/>
            <person name="Ma J."/>
        </authorList>
    </citation>
    <scope>NUCLEOTIDE SEQUENCE [LARGE SCALE GENOMIC DNA]</scope>
    <source>
        <strain evidence="2 3">RDMS1</strain>
    </source>
</reference>
<gene>
    <name evidence="2" type="ORF">ACFQL7_00825</name>
</gene>
<feature type="domain" description="HD" evidence="1">
    <location>
        <begin position="73"/>
        <end position="169"/>
    </location>
</feature>
<dbReference type="GeneID" id="76198080"/>
<dbReference type="Gene3D" id="1.10.3210.10">
    <property type="entry name" value="Hypothetical protein af1432"/>
    <property type="match status" value="1"/>
</dbReference>
<dbReference type="Pfam" id="PF01966">
    <property type="entry name" value="HD"/>
    <property type="match status" value="1"/>
</dbReference>
<accession>A0ABD5YH42</accession>
<dbReference type="InterPro" id="IPR006675">
    <property type="entry name" value="HDIG_dom"/>
</dbReference>
<sequence>MTDSNTVERAFPELTVIESDDLRAGVRKAWVTAMEDNGIDDLESLPWFPPAQRTLNLPDERLVPHVRDVTQGAIALAEVFIDRGYDISMETVIAGALVHDVSKLYEFDGMNETEIGRLIGHPHYGVHVVSQAGLPVEIAHIVLSHTSRTTVDPATIEAEIVRRADETAASAIRAAHEI</sequence>
<name>A0ABD5YH42_9EURY</name>
<dbReference type="AlphaFoldDB" id="A0ABD5YH42"/>
<dbReference type="InterPro" id="IPR006674">
    <property type="entry name" value="HD_domain"/>
</dbReference>
<dbReference type="RefSeq" id="WP_264555384.1">
    <property type="nucleotide sequence ID" value="NZ_CP109979.1"/>
</dbReference>
<keyword evidence="3" id="KW-1185">Reference proteome</keyword>
<evidence type="ECO:0000313" key="2">
    <source>
        <dbReference type="EMBL" id="MFC7188540.1"/>
    </source>
</evidence>
<protein>
    <submittedName>
        <fullName evidence="2">HD domain-containing protein</fullName>
    </submittedName>
</protein>
<dbReference type="InterPro" id="IPR003607">
    <property type="entry name" value="HD/PDEase_dom"/>
</dbReference>
<evidence type="ECO:0000313" key="3">
    <source>
        <dbReference type="Proteomes" id="UP001596417"/>
    </source>
</evidence>
<dbReference type="Proteomes" id="UP001596417">
    <property type="component" value="Unassembled WGS sequence"/>
</dbReference>
<dbReference type="NCBIfam" id="TIGR00277">
    <property type="entry name" value="HDIG"/>
    <property type="match status" value="1"/>
</dbReference>
<proteinExistence type="predicted"/>
<comment type="caution">
    <text evidence="2">The sequence shown here is derived from an EMBL/GenBank/DDBJ whole genome shotgun (WGS) entry which is preliminary data.</text>
</comment>
<organism evidence="2 3">
    <name type="scientific">Halocatena marina</name>
    <dbReference type="NCBI Taxonomy" id="2934937"/>
    <lineage>
        <taxon>Archaea</taxon>
        <taxon>Methanobacteriati</taxon>
        <taxon>Methanobacteriota</taxon>
        <taxon>Stenosarchaea group</taxon>
        <taxon>Halobacteria</taxon>
        <taxon>Halobacteriales</taxon>
        <taxon>Natronomonadaceae</taxon>
        <taxon>Halocatena</taxon>
    </lineage>
</organism>
<evidence type="ECO:0000259" key="1">
    <source>
        <dbReference type="Pfam" id="PF01966"/>
    </source>
</evidence>
<dbReference type="SUPFAM" id="SSF109604">
    <property type="entry name" value="HD-domain/PDEase-like"/>
    <property type="match status" value="1"/>
</dbReference>
<dbReference type="CDD" id="cd00077">
    <property type="entry name" value="HDc"/>
    <property type="match status" value="1"/>
</dbReference>
<dbReference type="EMBL" id="JBHTAX010000001">
    <property type="protein sequence ID" value="MFC7188540.1"/>
    <property type="molecule type" value="Genomic_DNA"/>
</dbReference>